<sequence length="219" mass="25672">MFAYQGKKAFEVRNIHPSVQYYQLLDQQLHGCEGGLKQAMCYIRQAFMIHNPKFSHMYMELAVMLLSDMEVLSDMLHQLHGVDDRYYDESNDDTPAFEIIAPCHQSTEKEEEKHHVNNDLTACVMRDMDFEKKRVLLYEKLYHTVKEDKEAQRAFSYLRKRGEEAYKVLQNILTILSTHQEGKDFGLGDSHNAFDLDTGNYFDKPNPYFINPGDIEKED</sequence>
<evidence type="ECO:0008006" key="3">
    <source>
        <dbReference type="Google" id="ProtNLM"/>
    </source>
</evidence>
<keyword evidence="2" id="KW-1185">Reference proteome</keyword>
<dbReference type="Gene3D" id="1.20.1260.10">
    <property type="match status" value="1"/>
</dbReference>
<reference evidence="1 2" key="1">
    <citation type="submission" date="2018-08" db="EMBL/GenBank/DDBJ databases">
        <title>A genome reference for cultivated species of the human gut microbiota.</title>
        <authorList>
            <person name="Zou Y."/>
            <person name="Xue W."/>
            <person name="Luo G."/>
        </authorList>
    </citation>
    <scope>NUCLEOTIDE SEQUENCE [LARGE SCALE GENOMIC DNA]</scope>
    <source>
        <strain evidence="1 2">AF35-6BH</strain>
    </source>
</reference>
<dbReference type="InterPro" id="IPR012347">
    <property type="entry name" value="Ferritin-like"/>
</dbReference>
<dbReference type="EMBL" id="QRPK01000033">
    <property type="protein sequence ID" value="RHM09811.1"/>
    <property type="molecule type" value="Genomic_DNA"/>
</dbReference>
<evidence type="ECO:0000313" key="1">
    <source>
        <dbReference type="EMBL" id="RHM09811.1"/>
    </source>
</evidence>
<dbReference type="AlphaFoldDB" id="A0A415PAP0"/>
<accession>A0A415PAP0</accession>
<organism evidence="1 2">
    <name type="scientific">Amedibacillus dolichus</name>
    <dbReference type="NCBI Taxonomy" id="31971"/>
    <lineage>
        <taxon>Bacteria</taxon>
        <taxon>Bacillati</taxon>
        <taxon>Bacillota</taxon>
        <taxon>Erysipelotrichia</taxon>
        <taxon>Erysipelotrichales</taxon>
        <taxon>Erysipelotrichaceae</taxon>
        <taxon>Amedibacillus</taxon>
    </lineage>
</organism>
<dbReference type="GeneID" id="92794383"/>
<evidence type="ECO:0000313" key="2">
    <source>
        <dbReference type="Proteomes" id="UP000284868"/>
    </source>
</evidence>
<dbReference type="InterPro" id="IPR009078">
    <property type="entry name" value="Ferritin-like_SF"/>
</dbReference>
<name>A0A415PAP0_9FIRM</name>
<dbReference type="SUPFAM" id="SSF47240">
    <property type="entry name" value="Ferritin-like"/>
    <property type="match status" value="1"/>
</dbReference>
<dbReference type="OrthoDB" id="1650283at2"/>
<proteinExistence type="predicted"/>
<gene>
    <name evidence="1" type="ORF">DWZ83_06945</name>
</gene>
<dbReference type="Proteomes" id="UP000284868">
    <property type="component" value="Unassembled WGS sequence"/>
</dbReference>
<comment type="caution">
    <text evidence="1">The sequence shown here is derived from an EMBL/GenBank/DDBJ whole genome shotgun (WGS) entry which is preliminary data.</text>
</comment>
<dbReference type="RefSeq" id="WP_004800985.1">
    <property type="nucleotide sequence ID" value="NZ_CABKNA010000001.1"/>
</dbReference>
<protein>
    <recommendedName>
        <fullName evidence="3">Manganese containing catalase</fullName>
    </recommendedName>
</protein>